<dbReference type="KEGG" id="strg:SRT_20410"/>
<dbReference type="CDD" id="cd13608">
    <property type="entry name" value="PBP2_OpuCC_like"/>
    <property type="match status" value="1"/>
</dbReference>
<accession>A0A1L7LMH6</accession>
<protein>
    <submittedName>
        <fullName evidence="3">ABC transporter glycine betaine/carnitine/choline-binding protein</fullName>
    </submittedName>
</protein>
<name>A0A1L7LMH6_9STRE</name>
<dbReference type="PROSITE" id="PS51257">
    <property type="entry name" value="PROKAR_LIPOPROTEIN"/>
    <property type="match status" value="1"/>
</dbReference>
<dbReference type="SUPFAM" id="SSF53850">
    <property type="entry name" value="Periplasmic binding protein-like II"/>
    <property type="match status" value="1"/>
</dbReference>
<feature type="domain" description="ABC-type glycine betaine transport system substrate-binding" evidence="2">
    <location>
        <begin position="37"/>
        <end position="302"/>
    </location>
</feature>
<dbReference type="InterPro" id="IPR007210">
    <property type="entry name" value="ABC_Gly_betaine_transp_sub-bd"/>
</dbReference>
<evidence type="ECO:0000313" key="3">
    <source>
        <dbReference type="EMBL" id="BAQ25302.1"/>
    </source>
</evidence>
<dbReference type="GO" id="GO:0022857">
    <property type="term" value="F:transmembrane transporter activity"/>
    <property type="evidence" value="ECO:0007669"/>
    <property type="project" value="InterPro"/>
</dbReference>
<dbReference type="RefSeq" id="WP_128833963.1">
    <property type="nucleotide sequence ID" value="NZ_AP014612.1"/>
</dbReference>
<proteinExistence type="predicted"/>
<dbReference type="EMBL" id="AP014612">
    <property type="protein sequence ID" value="BAQ25302.1"/>
    <property type="molecule type" value="Genomic_DNA"/>
</dbReference>
<dbReference type="Gene3D" id="3.40.190.120">
    <property type="entry name" value="Osmoprotection protein (prox), domain 2"/>
    <property type="match status" value="1"/>
</dbReference>
<dbReference type="Proteomes" id="UP000217758">
    <property type="component" value="Chromosome"/>
</dbReference>
<dbReference type="Gene3D" id="3.40.190.10">
    <property type="entry name" value="Periplasmic binding protein-like II"/>
    <property type="match status" value="1"/>
</dbReference>
<reference evidence="3 4" key="1">
    <citation type="journal article" date="2016" name="Microbiol. Immunol.">
        <title>Complete genome sequence of Streptococcus troglodytae TKU31 isolated from the oral cavity of a chimpanzee (Pan troglodytes).</title>
        <authorList>
            <person name="Okamoto M."/>
            <person name="Naito M."/>
            <person name="Miyanohara M."/>
            <person name="Imai S."/>
            <person name="Nomura Y."/>
            <person name="Saito W."/>
            <person name="Momoi Y."/>
            <person name="Takada K."/>
            <person name="Miyabe-Nishiwaki T."/>
            <person name="Tomonaga M."/>
            <person name="Hanada N."/>
        </authorList>
    </citation>
    <scope>NUCLEOTIDE SEQUENCE [LARGE SCALE GENOMIC DNA]</scope>
    <source>
        <strain evidence="4">TKU 31</strain>
    </source>
</reference>
<sequence length="311" mass="35399">MKKITYFLIITLMIPILMLTSCHSNNKAKTNTNTSGNIKIAAMSTTESSIMANMISELINHELGYKTTLVSNLGSTNVVHQALIRNDADIAATRYTGTDLTGTLNLPAEKDHTKAAKIVKKAFAKRFNQTWFPSYGFADTYAFMVTSKFAQQNHLKTFSDLQKISTTAKAGVDSTWMKRVGDGYKDFSRTYGFSFKHIYPMQIGLVYDAVENNKMQVVLGYSTDGRIQSYDLRILEDNKHFFPPYDASMVVNNRILRKYPKLKTLLHRLDGKIDLKTMQKLNYQVDDQLLEPSVVAHQFLKKHDYFRKGDN</sequence>
<evidence type="ECO:0000259" key="2">
    <source>
        <dbReference type="Pfam" id="PF04069"/>
    </source>
</evidence>
<feature type="chain" id="PRO_5039672386" evidence="1">
    <location>
        <begin position="25"/>
        <end position="311"/>
    </location>
</feature>
<feature type="signal peptide" evidence="1">
    <location>
        <begin position="1"/>
        <end position="24"/>
    </location>
</feature>
<keyword evidence="4" id="KW-1185">Reference proteome</keyword>
<dbReference type="AlphaFoldDB" id="A0A1L7LMH6"/>
<gene>
    <name evidence="3" type="primary">opuCc</name>
    <name evidence="3" type="ORF">SRT_20410</name>
</gene>
<dbReference type="Pfam" id="PF04069">
    <property type="entry name" value="OpuAC"/>
    <property type="match status" value="1"/>
</dbReference>
<evidence type="ECO:0000313" key="4">
    <source>
        <dbReference type="Proteomes" id="UP000217758"/>
    </source>
</evidence>
<evidence type="ECO:0000256" key="1">
    <source>
        <dbReference type="SAM" id="SignalP"/>
    </source>
</evidence>
<organism evidence="3 4">
    <name type="scientific">Streptococcus troglodytae</name>
    <dbReference type="NCBI Taxonomy" id="1111760"/>
    <lineage>
        <taxon>Bacteria</taxon>
        <taxon>Bacillati</taxon>
        <taxon>Bacillota</taxon>
        <taxon>Bacilli</taxon>
        <taxon>Lactobacillales</taxon>
        <taxon>Streptococcaceae</taxon>
        <taxon>Streptococcus</taxon>
    </lineage>
</organism>
<dbReference type="GO" id="GO:0043190">
    <property type="term" value="C:ATP-binding cassette (ABC) transporter complex"/>
    <property type="evidence" value="ECO:0007669"/>
    <property type="project" value="InterPro"/>
</dbReference>
<keyword evidence="1" id="KW-0732">Signal</keyword>